<feature type="chain" id="PRO_5045505493" evidence="1">
    <location>
        <begin position="24"/>
        <end position="148"/>
    </location>
</feature>
<keyword evidence="3" id="KW-1185">Reference proteome</keyword>
<protein>
    <submittedName>
        <fullName evidence="2">Peptidase inhibitor family I36 protein</fullName>
    </submittedName>
</protein>
<dbReference type="EMBL" id="CP127173">
    <property type="protein sequence ID" value="WIV54108.1"/>
    <property type="molecule type" value="Genomic_DNA"/>
</dbReference>
<evidence type="ECO:0000313" key="2">
    <source>
        <dbReference type="EMBL" id="WIV54108.1"/>
    </source>
</evidence>
<gene>
    <name evidence="2" type="ORF">QP939_35310</name>
</gene>
<evidence type="ECO:0000313" key="3">
    <source>
        <dbReference type="Proteomes" id="UP001227101"/>
    </source>
</evidence>
<dbReference type="Pfam" id="PF03995">
    <property type="entry name" value="Inhibitor_I36"/>
    <property type="match status" value="1"/>
</dbReference>
<reference evidence="2 3" key="1">
    <citation type="submission" date="2023-06" db="EMBL/GenBank/DDBJ databases">
        <authorList>
            <person name="Oyuntsetseg B."/>
            <person name="Kim S.B."/>
        </authorList>
    </citation>
    <scope>NUCLEOTIDE SEQUENCE [LARGE SCALE GENOMIC DNA]</scope>
    <source>
        <strain evidence="2 3">2-2</strain>
    </source>
</reference>
<accession>A0ABY8XES4</accession>
<keyword evidence="1" id="KW-0732">Signal</keyword>
<feature type="signal peptide" evidence="1">
    <location>
        <begin position="1"/>
        <end position="23"/>
    </location>
</feature>
<dbReference type="Proteomes" id="UP001227101">
    <property type="component" value="Chromosome"/>
</dbReference>
<dbReference type="RefSeq" id="WP_285450671.1">
    <property type="nucleotide sequence ID" value="NZ_CP127173.1"/>
</dbReference>
<evidence type="ECO:0000256" key="1">
    <source>
        <dbReference type="SAM" id="SignalP"/>
    </source>
</evidence>
<proteinExistence type="predicted"/>
<name>A0ABY8XES4_9PSEU</name>
<sequence>MRAKRVLSGLAVLVAAVGGTALAAPAASAATLHGCPDFQFCFYFNSNFGGALANYAYSDGNLDNELFRWGGTNGRGVQVKNNAASVVNNAEWTATVYYNSGCNGSVASQSFGAYGGGNFNATMKNNNASFKWPAAPSIFSDCAQRDQD</sequence>
<organism evidence="2 3">
    <name type="scientific">Amycolatopsis nalaikhensis</name>
    <dbReference type="NCBI Taxonomy" id="715472"/>
    <lineage>
        <taxon>Bacteria</taxon>
        <taxon>Bacillati</taxon>
        <taxon>Actinomycetota</taxon>
        <taxon>Actinomycetes</taxon>
        <taxon>Pseudonocardiales</taxon>
        <taxon>Pseudonocardiaceae</taxon>
        <taxon>Amycolatopsis</taxon>
    </lineage>
</organism>